<gene>
    <name evidence="5" type="ORF">L0U88_11905</name>
</gene>
<dbReference type="SUPFAM" id="SSF111369">
    <property type="entry name" value="HlyD-like secretion proteins"/>
    <property type="match status" value="1"/>
</dbReference>
<dbReference type="Proteomes" id="UP001200145">
    <property type="component" value="Unassembled WGS sequence"/>
</dbReference>
<dbReference type="Pfam" id="PF25973">
    <property type="entry name" value="BSH_CzcB"/>
    <property type="match status" value="1"/>
</dbReference>
<dbReference type="InterPro" id="IPR058647">
    <property type="entry name" value="BSH_CzcB-like"/>
</dbReference>
<sequence length="349" mass="37137">MLLLAACSSDEHQQAVEKKPAPIAVELSSPVVSGTGNIVASGKVEAIQTAYISTRLMGVITSLPVKLGDRVQKGQVLAVISSDDLKAKRAQTDAMISEAEANLENAARDLERFTVLHQKQSASAKELENITLQYNAARARAEAARQMKNEVTALMGYATLKAPFSGIVTQKNAEAGSMASPGMPLLAIEQGSAMQIVAAIPESEIKRVEKGATARIEIKSSDKIFSGKISEINPSSQFTGGQYLVKISIPEGEQKGVYSGMYVNVNIPLKTSDAGKTGAILVPKSSLVERDQLYGIYTISNNSTALLRQVRLGKTVGDQVEIISGLGSEETFILKADGKLYNGAPVKKQ</sequence>
<reference evidence="5 6" key="1">
    <citation type="submission" date="2022-01" db="EMBL/GenBank/DDBJ databases">
        <title>Flavihumibacter sp. nov., isolated from sediment of a river.</title>
        <authorList>
            <person name="Liu H."/>
        </authorList>
    </citation>
    <scope>NUCLEOTIDE SEQUENCE [LARGE SCALE GENOMIC DNA]</scope>
    <source>
        <strain evidence="5 6">RY-1</strain>
    </source>
</reference>
<dbReference type="NCBIfam" id="TIGR01730">
    <property type="entry name" value="RND_mfp"/>
    <property type="match status" value="1"/>
</dbReference>
<feature type="domain" description="CusB-like beta-barrel" evidence="3">
    <location>
        <begin position="196"/>
        <end position="267"/>
    </location>
</feature>
<keyword evidence="6" id="KW-1185">Reference proteome</keyword>
<evidence type="ECO:0000313" key="6">
    <source>
        <dbReference type="Proteomes" id="UP001200145"/>
    </source>
</evidence>
<dbReference type="Pfam" id="PF25954">
    <property type="entry name" value="Beta-barrel_RND_2"/>
    <property type="match status" value="1"/>
</dbReference>
<dbReference type="EMBL" id="JAKEVY010000003">
    <property type="protein sequence ID" value="MCF1715333.1"/>
    <property type="molecule type" value="Genomic_DNA"/>
</dbReference>
<protein>
    <submittedName>
        <fullName evidence="5">Efflux RND transporter periplasmic adaptor subunit</fullName>
    </submittedName>
</protein>
<name>A0ABS9BHZ8_9BACT</name>
<evidence type="ECO:0000313" key="5">
    <source>
        <dbReference type="EMBL" id="MCF1715333.1"/>
    </source>
</evidence>
<dbReference type="PANTHER" id="PTHR30469">
    <property type="entry name" value="MULTIDRUG RESISTANCE PROTEIN MDTA"/>
    <property type="match status" value="1"/>
</dbReference>
<dbReference type="Gene3D" id="2.40.50.100">
    <property type="match status" value="1"/>
</dbReference>
<proteinExistence type="inferred from homology"/>
<dbReference type="InterPro" id="IPR006143">
    <property type="entry name" value="RND_pump_MFP"/>
</dbReference>
<dbReference type="Gene3D" id="1.10.287.470">
    <property type="entry name" value="Helix hairpin bin"/>
    <property type="match status" value="1"/>
</dbReference>
<dbReference type="Gene3D" id="2.40.420.20">
    <property type="match status" value="1"/>
</dbReference>
<accession>A0ABS9BHZ8</accession>
<comment type="caution">
    <text evidence="5">The sequence shown here is derived from an EMBL/GenBank/DDBJ whole genome shotgun (WGS) entry which is preliminary data.</text>
</comment>
<evidence type="ECO:0000259" key="3">
    <source>
        <dbReference type="Pfam" id="PF25954"/>
    </source>
</evidence>
<feature type="domain" description="CzcB-like barrel-sandwich hybrid" evidence="4">
    <location>
        <begin position="48"/>
        <end position="178"/>
    </location>
</feature>
<evidence type="ECO:0000256" key="1">
    <source>
        <dbReference type="ARBA" id="ARBA00009477"/>
    </source>
</evidence>
<dbReference type="PANTHER" id="PTHR30469:SF15">
    <property type="entry name" value="HLYD FAMILY OF SECRETION PROTEINS"/>
    <property type="match status" value="1"/>
</dbReference>
<keyword evidence="2" id="KW-0175">Coiled coil</keyword>
<feature type="coiled-coil region" evidence="2">
    <location>
        <begin position="82"/>
        <end position="147"/>
    </location>
</feature>
<evidence type="ECO:0000256" key="2">
    <source>
        <dbReference type="SAM" id="Coils"/>
    </source>
</evidence>
<dbReference type="RefSeq" id="WP_234866288.1">
    <property type="nucleotide sequence ID" value="NZ_JAKEVY010000003.1"/>
</dbReference>
<organism evidence="5 6">
    <name type="scientific">Flavihumibacter fluminis</name>
    <dbReference type="NCBI Taxonomy" id="2909236"/>
    <lineage>
        <taxon>Bacteria</taxon>
        <taxon>Pseudomonadati</taxon>
        <taxon>Bacteroidota</taxon>
        <taxon>Chitinophagia</taxon>
        <taxon>Chitinophagales</taxon>
        <taxon>Chitinophagaceae</taxon>
        <taxon>Flavihumibacter</taxon>
    </lineage>
</organism>
<dbReference type="InterPro" id="IPR058792">
    <property type="entry name" value="Beta-barrel_RND_2"/>
</dbReference>
<dbReference type="Gene3D" id="2.40.30.170">
    <property type="match status" value="1"/>
</dbReference>
<comment type="similarity">
    <text evidence="1">Belongs to the membrane fusion protein (MFP) (TC 8.A.1) family.</text>
</comment>
<evidence type="ECO:0000259" key="4">
    <source>
        <dbReference type="Pfam" id="PF25973"/>
    </source>
</evidence>